<dbReference type="InterPro" id="IPR014710">
    <property type="entry name" value="RmlC-like_jellyroll"/>
</dbReference>
<accession>B8R932</accession>
<reference evidence="1" key="1">
    <citation type="journal article" date="2009" name="Appl. Environ. Microbiol.">
        <title>Characterization of denitrification gene clusters of soil bacteria via a metagenomic approach.</title>
        <authorList>
            <person name="Demaneche S."/>
            <person name="Philippot L."/>
            <person name="David M.M."/>
            <person name="Navarro E."/>
            <person name="Vogel T.M."/>
            <person name="Simonet P."/>
        </authorList>
    </citation>
    <scope>NUCLEOTIDE SEQUENCE</scope>
</reference>
<sequence>MSESLVLVRALAQQAIAMVDRVGGDGPKLLEGLNAPMQKLIARDDLTSLGVKREANHIDWSRYLYYDGRLVITIDLLPKGKYIPPHDHGTWEAMCIYKGSVDHKVYDRLDDGTKFGFADLKLIDDRVLTKTDFVVVAPPTEIHSFTSLEDDTYSLTIVGGAYKPDRHYYNPAEKSYVVRRPKAVPA</sequence>
<dbReference type="AlphaFoldDB" id="B8R932"/>
<evidence type="ECO:0000313" key="1">
    <source>
        <dbReference type="EMBL" id="ACF98188.1"/>
    </source>
</evidence>
<proteinExistence type="predicted"/>
<dbReference type="SUPFAM" id="SSF51182">
    <property type="entry name" value="RmlC-like cupins"/>
    <property type="match status" value="1"/>
</dbReference>
<protein>
    <recommendedName>
        <fullName evidence="2">Cysteine dioxygenase</fullName>
    </recommendedName>
</protein>
<evidence type="ECO:0008006" key="2">
    <source>
        <dbReference type="Google" id="ProtNLM"/>
    </source>
</evidence>
<name>B8R932_9BACT</name>
<dbReference type="InterPro" id="IPR011051">
    <property type="entry name" value="RmlC_Cupin_sf"/>
</dbReference>
<organism evidence="1">
    <name type="scientific">uncultured bacterium 1114</name>
    <dbReference type="NCBI Taxonomy" id="548901"/>
    <lineage>
        <taxon>Bacteria</taxon>
        <taxon>environmental samples</taxon>
    </lineage>
</organism>
<dbReference type="Gene3D" id="2.60.120.10">
    <property type="entry name" value="Jelly Rolls"/>
    <property type="match status" value="1"/>
</dbReference>
<dbReference type="EMBL" id="EU910858">
    <property type="protein sequence ID" value="ACF98188.1"/>
    <property type="molecule type" value="Genomic_DNA"/>
</dbReference>